<dbReference type="SUPFAM" id="SSF46785">
    <property type="entry name" value="Winged helix' DNA-binding domain"/>
    <property type="match status" value="1"/>
</dbReference>
<dbReference type="OrthoDB" id="295656at2759"/>
<evidence type="ECO:0000313" key="4">
    <source>
        <dbReference type="Proteomes" id="UP000245609"/>
    </source>
</evidence>
<proteinExistence type="predicted"/>
<dbReference type="Pfam" id="PF01399">
    <property type="entry name" value="PCI"/>
    <property type="match status" value="1"/>
</dbReference>
<feature type="domain" description="PCI" evidence="2">
    <location>
        <begin position="219"/>
        <end position="402"/>
    </location>
</feature>
<feature type="region of interest" description="Disordered" evidence="1">
    <location>
        <begin position="406"/>
        <end position="427"/>
    </location>
</feature>
<dbReference type="InterPro" id="IPR000717">
    <property type="entry name" value="PCI_dom"/>
</dbReference>
<evidence type="ECO:0000313" key="3">
    <source>
        <dbReference type="EMBL" id="PVV01192.1"/>
    </source>
</evidence>
<gene>
    <name evidence="3" type="ORF">BB560_004399</name>
</gene>
<sequence length="487" mass="55452">MNAVKFLEISKEVEPSIRKQLIKEYCGFFVQKQTEEEYFRAQSILYIQYACELNSCCISKEFLDFFCEQILEISENSTTSSLSVQSIISKIDTEYNLDLNSKNNIIKRLVEIQRSKEAWVGCIYFLEPLIKTACAKALFDITAKEYKNVKKFGDTATTVKLLLDAAVCHLKLCDVDSAESSFGMATKFLKRVGNPPTLLFKYKYTQACILDSKKEYRSSYQSFFEAALATETPLDPSIDVYEHGIKNLILSEPSSYKKYLLKRVANSNFLSQLDLQEIALKILNDHLITFEQMQRESDSKFNVYEASTSDLYSKLSRFCILPASAREKNRNVADELNKLFCKHNIWCLSFVFSNIPIGMLADIVKVDYEFASNSLVELANDKAYEFYIDQVLNVVIFPEGGLSGIKKDSEDKNDDQQKPESSKKKSFADLFPENSTSNIHSKIPNKNSNVTENGLLEIKDVALSVSHMDSEVKKLLESINGLQYQLS</sequence>
<evidence type="ECO:0000259" key="2">
    <source>
        <dbReference type="PROSITE" id="PS50250"/>
    </source>
</evidence>
<dbReference type="PROSITE" id="PS50250">
    <property type="entry name" value="PCI"/>
    <property type="match status" value="1"/>
</dbReference>
<dbReference type="AlphaFoldDB" id="A0A2T9Z9F8"/>
<dbReference type="EMBL" id="MBFS01001289">
    <property type="protein sequence ID" value="PVV01192.1"/>
    <property type="molecule type" value="Genomic_DNA"/>
</dbReference>
<protein>
    <recommendedName>
        <fullName evidence="2">PCI domain-containing protein</fullName>
    </recommendedName>
</protein>
<dbReference type="STRING" id="133381.A0A2T9Z9F8"/>
<dbReference type="Proteomes" id="UP000245609">
    <property type="component" value="Unassembled WGS sequence"/>
</dbReference>
<reference evidence="3 4" key="1">
    <citation type="journal article" date="2018" name="MBio">
        <title>Comparative Genomics Reveals the Core Gene Toolbox for the Fungus-Insect Symbiosis.</title>
        <authorList>
            <person name="Wang Y."/>
            <person name="Stata M."/>
            <person name="Wang W."/>
            <person name="Stajich J.E."/>
            <person name="White M.M."/>
            <person name="Moncalvo J.M."/>
        </authorList>
    </citation>
    <scope>NUCLEOTIDE SEQUENCE [LARGE SCALE GENOMIC DNA]</scope>
    <source>
        <strain evidence="3 4">SC-DP-2</strain>
    </source>
</reference>
<dbReference type="PANTHER" id="PTHR10855">
    <property type="entry name" value="26S PROTEASOME NON-ATPASE REGULATORY SUBUNIT 12/COP9 SIGNALOSOME COMPLEX SUBUNIT 4"/>
    <property type="match status" value="1"/>
</dbReference>
<dbReference type="PANTHER" id="PTHR10855:SF1">
    <property type="entry name" value="26S PROTEASOME NON-ATPASE REGULATORY SUBUNIT 12"/>
    <property type="match status" value="1"/>
</dbReference>
<organism evidence="3 4">
    <name type="scientific">Smittium megazygosporum</name>
    <dbReference type="NCBI Taxonomy" id="133381"/>
    <lineage>
        <taxon>Eukaryota</taxon>
        <taxon>Fungi</taxon>
        <taxon>Fungi incertae sedis</taxon>
        <taxon>Zoopagomycota</taxon>
        <taxon>Kickxellomycotina</taxon>
        <taxon>Harpellomycetes</taxon>
        <taxon>Harpellales</taxon>
        <taxon>Legeriomycetaceae</taxon>
        <taxon>Smittium</taxon>
    </lineage>
</organism>
<dbReference type="InterPro" id="IPR036390">
    <property type="entry name" value="WH_DNA-bd_sf"/>
</dbReference>
<keyword evidence="4" id="KW-1185">Reference proteome</keyword>
<comment type="caution">
    <text evidence="3">The sequence shown here is derived from an EMBL/GenBank/DDBJ whole genome shotgun (WGS) entry which is preliminary data.</text>
</comment>
<accession>A0A2T9Z9F8</accession>
<dbReference type="InterPro" id="IPR040134">
    <property type="entry name" value="PSMD12/CSN4"/>
</dbReference>
<name>A0A2T9Z9F8_9FUNG</name>
<dbReference type="GO" id="GO:0008541">
    <property type="term" value="C:proteasome regulatory particle, lid subcomplex"/>
    <property type="evidence" value="ECO:0007669"/>
    <property type="project" value="TreeGrafter"/>
</dbReference>
<dbReference type="GO" id="GO:0005737">
    <property type="term" value="C:cytoplasm"/>
    <property type="evidence" value="ECO:0007669"/>
    <property type="project" value="TreeGrafter"/>
</dbReference>
<evidence type="ECO:0000256" key="1">
    <source>
        <dbReference type="SAM" id="MobiDB-lite"/>
    </source>
</evidence>